<organism evidence="9 10">
    <name type="scientific">Caulobacter flavus</name>
    <dbReference type="NCBI Taxonomy" id="1679497"/>
    <lineage>
        <taxon>Bacteria</taxon>
        <taxon>Pseudomonadati</taxon>
        <taxon>Pseudomonadota</taxon>
        <taxon>Alphaproteobacteria</taxon>
        <taxon>Caulobacterales</taxon>
        <taxon>Caulobacteraceae</taxon>
        <taxon>Caulobacter</taxon>
    </lineage>
</organism>
<evidence type="ECO:0000256" key="1">
    <source>
        <dbReference type="ARBA" id="ARBA00004141"/>
    </source>
</evidence>
<dbReference type="InterPro" id="IPR037185">
    <property type="entry name" value="EmrE-like"/>
</dbReference>
<feature type="transmembrane region" description="Helical" evidence="6">
    <location>
        <begin position="172"/>
        <end position="191"/>
    </location>
</feature>
<dbReference type="InterPro" id="IPR000620">
    <property type="entry name" value="EamA_dom"/>
</dbReference>
<reference evidence="8 11" key="2">
    <citation type="submission" date="2018-01" db="EMBL/GenBank/DDBJ databases">
        <title>Complete genome sequence of Caulobacter flavus RHGG3.</title>
        <authorList>
            <person name="Yang E."/>
        </authorList>
    </citation>
    <scope>NUCLEOTIDE SEQUENCE [LARGE SCALE GENOMIC DNA]</scope>
    <source>
        <strain evidence="8 11">RHGG3</strain>
    </source>
</reference>
<feature type="transmembrane region" description="Helical" evidence="6">
    <location>
        <begin position="34"/>
        <end position="54"/>
    </location>
</feature>
<dbReference type="EMBL" id="PJRQ01000012">
    <property type="protein sequence ID" value="PLR18156.1"/>
    <property type="molecule type" value="Genomic_DNA"/>
</dbReference>
<evidence type="ECO:0000256" key="6">
    <source>
        <dbReference type="SAM" id="Phobius"/>
    </source>
</evidence>
<evidence type="ECO:0000313" key="9">
    <source>
        <dbReference type="EMBL" id="PLR18156.1"/>
    </source>
</evidence>
<proteinExistence type="inferred from homology"/>
<feature type="transmembrane region" description="Helical" evidence="6">
    <location>
        <begin position="61"/>
        <end position="82"/>
    </location>
</feature>
<dbReference type="KEGG" id="cfh:C1707_00380"/>
<evidence type="ECO:0000256" key="3">
    <source>
        <dbReference type="ARBA" id="ARBA00022692"/>
    </source>
</evidence>
<dbReference type="EMBL" id="CP026100">
    <property type="protein sequence ID" value="AYV44840.1"/>
    <property type="molecule type" value="Genomic_DNA"/>
</dbReference>
<feature type="domain" description="EamA" evidence="7">
    <location>
        <begin position="8"/>
        <end position="132"/>
    </location>
</feature>
<keyword evidence="11" id="KW-1185">Reference proteome</keyword>
<feature type="transmembrane region" description="Helical" evidence="6">
    <location>
        <begin position="119"/>
        <end position="136"/>
    </location>
</feature>
<dbReference type="OrthoDB" id="7158585at2"/>
<dbReference type="Proteomes" id="UP000234483">
    <property type="component" value="Unassembled WGS sequence"/>
</dbReference>
<comment type="similarity">
    <text evidence="2">Belongs to the EamA transporter family.</text>
</comment>
<feature type="transmembrane region" description="Helical" evidence="6">
    <location>
        <begin position="142"/>
        <end position="160"/>
    </location>
</feature>
<reference evidence="9 10" key="1">
    <citation type="submission" date="2017-12" db="EMBL/GenBank/DDBJ databases">
        <title>The genome sequence of Caulobacter flavus CGMCC1 15093.</title>
        <authorList>
            <person name="Gao J."/>
            <person name="Mao X."/>
            <person name="Sun J."/>
        </authorList>
    </citation>
    <scope>NUCLEOTIDE SEQUENCE [LARGE SCALE GENOMIC DNA]</scope>
    <source>
        <strain evidence="9 10">CGMCC1 15093</strain>
    </source>
</reference>
<evidence type="ECO:0000256" key="4">
    <source>
        <dbReference type="ARBA" id="ARBA00022989"/>
    </source>
</evidence>
<keyword evidence="4 6" id="KW-1133">Transmembrane helix</keyword>
<evidence type="ECO:0000313" key="10">
    <source>
        <dbReference type="Proteomes" id="UP000234483"/>
    </source>
</evidence>
<evidence type="ECO:0000256" key="2">
    <source>
        <dbReference type="ARBA" id="ARBA00007362"/>
    </source>
</evidence>
<feature type="transmembrane region" description="Helical" evidence="6">
    <location>
        <begin position="88"/>
        <end position="107"/>
    </location>
</feature>
<dbReference type="AlphaFoldDB" id="A0A2N5CWM0"/>
<dbReference type="Gene3D" id="1.10.3730.20">
    <property type="match status" value="1"/>
</dbReference>
<feature type="transmembrane region" description="Helical" evidence="6">
    <location>
        <begin position="262"/>
        <end position="280"/>
    </location>
</feature>
<dbReference type="SUPFAM" id="SSF103481">
    <property type="entry name" value="Multidrug resistance efflux transporter EmrE"/>
    <property type="match status" value="2"/>
</dbReference>
<dbReference type="PANTHER" id="PTHR32322">
    <property type="entry name" value="INNER MEMBRANE TRANSPORTER"/>
    <property type="match status" value="1"/>
</dbReference>
<comment type="subcellular location">
    <subcellularLocation>
        <location evidence="1">Membrane</location>
        <topology evidence="1">Multi-pass membrane protein</topology>
    </subcellularLocation>
</comment>
<keyword evidence="3 6" id="KW-0812">Transmembrane</keyword>
<keyword evidence="5 6" id="KW-0472">Membrane</keyword>
<evidence type="ECO:0000313" key="11">
    <source>
        <dbReference type="Proteomes" id="UP000281192"/>
    </source>
</evidence>
<evidence type="ECO:0000259" key="7">
    <source>
        <dbReference type="Pfam" id="PF00892"/>
    </source>
</evidence>
<dbReference type="GO" id="GO:0016020">
    <property type="term" value="C:membrane"/>
    <property type="evidence" value="ECO:0007669"/>
    <property type="project" value="UniProtKB-SubCell"/>
</dbReference>
<accession>A0A2N5CWM0</accession>
<protein>
    <submittedName>
        <fullName evidence="9">EamA/RhaT family transporter</fullName>
    </submittedName>
</protein>
<sequence length="297" mass="31505">MSLRDFGLLVLICLIWASNNIVSKIVVAHWGVPPLFYAAVRFALVAAVTLPWLLPAPRPTWRMLAVGVLMGAGGFALLFMGFQTASPSAAAVVVQAGVPFTTLLSVLMLGEKIHWRRGVGIALTLAGALIVIWNPHGFSLSLGLWLVVASALAGSLGAVMMKQIQRVKPLQLQAWVGFTSVWLLAAASLALEPGATGKALAVGWPFVGAVAYSALVVSVIAHTGYYGLIQRYEANLIAPLTLMTPLMTIGLGVAITHDHFDLRMGLGAALALAGVLIVALRRNQVTPLLMFLKDRSQ</sequence>
<evidence type="ECO:0000313" key="8">
    <source>
        <dbReference type="EMBL" id="AYV44840.1"/>
    </source>
</evidence>
<dbReference type="Pfam" id="PF00892">
    <property type="entry name" value="EamA"/>
    <property type="match status" value="2"/>
</dbReference>
<dbReference type="RefSeq" id="WP_101712387.1">
    <property type="nucleotide sequence ID" value="NZ_CP026100.1"/>
</dbReference>
<dbReference type="PANTHER" id="PTHR32322:SF2">
    <property type="entry name" value="EAMA DOMAIN-CONTAINING PROTEIN"/>
    <property type="match status" value="1"/>
</dbReference>
<feature type="transmembrane region" description="Helical" evidence="6">
    <location>
        <begin position="236"/>
        <end position="256"/>
    </location>
</feature>
<name>A0A2N5CWM0_9CAUL</name>
<feature type="domain" description="EamA" evidence="7">
    <location>
        <begin position="143"/>
        <end position="279"/>
    </location>
</feature>
<dbReference type="Proteomes" id="UP000281192">
    <property type="component" value="Chromosome"/>
</dbReference>
<feature type="transmembrane region" description="Helical" evidence="6">
    <location>
        <begin position="203"/>
        <end position="229"/>
    </location>
</feature>
<dbReference type="InterPro" id="IPR050638">
    <property type="entry name" value="AA-Vitamin_Transporters"/>
</dbReference>
<evidence type="ECO:0000256" key="5">
    <source>
        <dbReference type="ARBA" id="ARBA00023136"/>
    </source>
</evidence>
<gene>
    <name evidence="8" type="ORF">C1707_00380</name>
    <name evidence="9" type="ORF">CFHF_07505</name>
</gene>